<evidence type="ECO:0000256" key="1">
    <source>
        <dbReference type="ARBA" id="ARBA00004141"/>
    </source>
</evidence>
<feature type="transmembrane region" description="Helical" evidence="10">
    <location>
        <begin position="610"/>
        <end position="630"/>
    </location>
</feature>
<evidence type="ECO:0000259" key="11">
    <source>
        <dbReference type="Pfam" id="PF01490"/>
    </source>
</evidence>
<comment type="caution">
    <text evidence="13">The sequence shown here is derived from an EMBL/GenBank/DDBJ whole genome shotgun (WGS) entry which is preliminary data.</text>
</comment>
<feature type="transmembrane region" description="Helical" evidence="10">
    <location>
        <begin position="475"/>
        <end position="494"/>
    </location>
</feature>
<dbReference type="GO" id="GO:0016020">
    <property type="term" value="C:membrane"/>
    <property type="evidence" value="ECO:0007669"/>
    <property type="project" value="UniProtKB-SubCell"/>
</dbReference>
<keyword evidence="7 10" id="KW-1133">Transmembrane helix</keyword>
<dbReference type="EC" id="2.7.7.6" evidence="2"/>
<keyword evidence="5 10" id="KW-0812">Transmembrane</keyword>
<dbReference type="OrthoDB" id="415870at2759"/>
<feature type="transmembrane region" description="Helical" evidence="10">
    <location>
        <begin position="500"/>
        <end position="520"/>
    </location>
</feature>
<evidence type="ECO:0000256" key="6">
    <source>
        <dbReference type="ARBA" id="ARBA00022695"/>
    </source>
</evidence>
<feature type="domain" description="Amino acid transporter transmembrane" evidence="11">
    <location>
        <begin position="468"/>
        <end position="856"/>
    </location>
</feature>
<feature type="transmembrane region" description="Helical" evidence="10">
    <location>
        <begin position="690"/>
        <end position="712"/>
    </location>
</feature>
<dbReference type="GO" id="GO:0003899">
    <property type="term" value="F:DNA-directed RNA polymerase activity"/>
    <property type="evidence" value="ECO:0007669"/>
    <property type="project" value="UniProtKB-EC"/>
</dbReference>
<feature type="domain" description="RNA polymerase Rpb1" evidence="12">
    <location>
        <begin position="95"/>
        <end position="212"/>
    </location>
</feature>
<accession>A0A1Q9CUK4</accession>
<evidence type="ECO:0000256" key="4">
    <source>
        <dbReference type="ARBA" id="ARBA00022679"/>
    </source>
</evidence>
<dbReference type="InterPro" id="IPR007080">
    <property type="entry name" value="RNA_pol_Rpb1_1"/>
</dbReference>
<feature type="transmembrane region" description="Helical" evidence="10">
    <location>
        <begin position="959"/>
        <end position="984"/>
    </location>
</feature>
<sequence length="992" mass="108509">MLSVSAELAASSHFGRGLDQAQQQQGKARDLQSWRKQKVALRTAWDADISAGNLLMQESHGTAPLSDARHWSFCGAMDAATPYDFSGSSCSREATQVRFMYFSPEEIKSLSTVEVNDVSTFDEWGVPVRGGLHSLEMGPIADCKHSSMVCQTCGLDRDCPGHLGHIQLAAPLFNPFMMNNLLQLLRQTCYKCHKFKCREALTEAFVRQLEQLSPGEIPEPRYQAASKAGLLSEISPDPADIVFRVEEITRDGTTTTREVRKAQDLKQTKQAAEKLVADLDAKRAEQDAAAVAARAGQSKGAHGPQVSSSLEAIRQVIRDFNTNLPTSCARCQAQAKWRREGFEALFVTQKGGKEQLAIPEYARDLLRALWKNEARALRNRSMLRPFGKPDPHAKARAIQKHLACLWGIPLSAYQKQELAQSLRPFDTQMQQETSYCKDCVHHPDPAMTAQDRSQSPTWVRRTLGPMRRGSLRGSIFTLMSAAIGSGVLLLPYAFSLVGLPLGLLTLFFGTYCLATSLRLIMTISHITGCDSYAKSAAAVLGPSAGRALACLMVGEALCGQASFIKFLSDLLPRVLPSVFGGFSKPQMAVIVVCLAFPASACRDLSVLRHVTMISFFSLAFMATLVVSGALGGPVLDDEHMEVIMHGRGTSTLHVLPQTWSIVLSALYCQHVAIPVYRQLHNSDSRRVNKVLLRSCTALSVMYAVVASCGIVAHGAATPENILLAYPKDHRAASLAQLLTGCSLLVALPLGVQPARDQFPEVLRAWRALFQALARFCRNGVLMLLRRPRSTVVMMLFPAVAASLPRDDYRKGILSAAASLAVVFPSVTAIVGIATGFGSVLWTFIMPVVMILILRHRAGKERCLIEGPGSGIRERLLSSPLSSPPMSPCPSPRFSPTPSIPEIPPMTLNEEEPEMCMHIDEPDSGKRSTVVFTGKTREEEGSDVYSPPHKRNIPDHYEHYPWSFHFVVGVFSLCIGSGLGLTAAYQSLRRVLG</sequence>
<keyword evidence="8 10" id="KW-0472">Membrane</keyword>
<evidence type="ECO:0000256" key="2">
    <source>
        <dbReference type="ARBA" id="ARBA00012418"/>
    </source>
</evidence>
<keyword evidence="4" id="KW-0808">Transferase</keyword>
<dbReference type="Pfam" id="PF04997">
    <property type="entry name" value="RNA_pol_Rpb1_1"/>
    <property type="match status" value="1"/>
</dbReference>
<evidence type="ECO:0000256" key="7">
    <source>
        <dbReference type="ARBA" id="ARBA00022989"/>
    </source>
</evidence>
<feature type="transmembrane region" description="Helical" evidence="10">
    <location>
        <begin position="732"/>
        <end position="751"/>
    </location>
</feature>
<name>A0A1Q9CUK4_SYMMI</name>
<comment type="subcellular location">
    <subcellularLocation>
        <location evidence="1">Membrane</location>
        <topology evidence="1">Multi-pass membrane protein</topology>
    </subcellularLocation>
</comment>
<dbReference type="AlphaFoldDB" id="A0A1Q9CUK4"/>
<dbReference type="EMBL" id="LSRX01000908">
    <property type="protein sequence ID" value="OLP86612.1"/>
    <property type="molecule type" value="Genomic_DNA"/>
</dbReference>
<keyword evidence="14" id="KW-1185">Reference proteome</keyword>
<evidence type="ECO:0000256" key="8">
    <source>
        <dbReference type="ARBA" id="ARBA00023136"/>
    </source>
</evidence>
<dbReference type="InterPro" id="IPR013057">
    <property type="entry name" value="AA_transpt_TM"/>
</dbReference>
<dbReference type="GO" id="GO:0006351">
    <property type="term" value="P:DNA-templated transcription"/>
    <property type="evidence" value="ECO:0007669"/>
    <property type="project" value="InterPro"/>
</dbReference>
<dbReference type="PANTHER" id="PTHR22950:SF702">
    <property type="entry name" value="AMINO ACID TRANSPORTER PROTEIN"/>
    <property type="match status" value="1"/>
</dbReference>
<evidence type="ECO:0000313" key="14">
    <source>
        <dbReference type="Proteomes" id="UP000186817"/>
    </source>
</evidence>
<organism evidence="13 14">
    <name type="scientific">Symbiodinium microadriaticum</name>
    <name type="common">Dinoflagellate</name>
    <name type="synonym">Zooxanthella microadriatica</name>
    <dbReference type="NCBI Taxonomy" id="2951"/>
    <lineage>
        <taxon>Eukaryota</taxon>
        <taxon>Sar</taxon>
        <taxon>Alveolata</taxon>
        <taxon>Dinophyceae</taxon>
        <taxon>Suessiales</taxon>
        <taxon>Symbiodiniaceae</taxon>
        <taxon>Symbiodinium</taxon>
    </lineage>
</organism>
<keyword evidence="9" id="KW-0804">Transcription</keyword>
<feature type="transmembrane region" description="Helical" evidence="10">
    <location>
        <begin position="836"/>
        <end position="853"/>
    </location>
</feature>
<dbReference type="Pfam" id="PF01490">
    <property type="entry name" value="Aa_trans"/>
    <property type="match status" value="1"/>
</dbReference>
<evidence type="ECO:0000256" key="10">
    <source>
        <dbReference type="SAM" id="Phobius"/>
    </source>
</evidence>
<dbReference type="GO" id="GO:0000428">
    <property type="term" value="C:DNA-directed RNA polymerase complex"/>
    <property type="evidence" value="ECO:0007669"/>
    <property type="project" value="UniProtKB-KW"/>
</dbReference>
<protein>
    <recommendedName>
        <fullName evidence="2">DNA-directed RNA polymerase</fullName>
        <ecNumber evidence="2">2.7.7.6</ecNumber>
    </recommendedName>
</protein>
<dbReference type="InterPro" id="IPR044893">
    <property type="entry name" value="RNA_pol_Rpb1_clamp_domain"/>
</dbReference>
<dbReference type="Gene3D" id="4.10.860.120">
    <property type="entry name" value="RNA polymerase II, clamp domain"/>
    <property type="match status" value="1"/>
</dbReference>
<proteinExistence type="predicted"/>
<evidence type="ECO:0000256" key="3">
    <source>
        <dbReference type="ARBA" id="ARBA00022478"/>
    </source>
</evidence>
<gene>
    <name evidence="13" type="primary">RPA190</name>
    <name evidence="13" type="ORF">AK812_SmicGene32265</name>
</gene>
<keyword evidence="3 13" id="KW-0240">DNA-directed RNA polymerase</keyword>
<evidence type="ECO:0000256" key="5">
    <source>
        <dbReference type="ARBA" id="ARBA00022692"/>
    </source>
</evidence>
<evidence type="ECO:0000313" key="13">
    <source>
        <dbReference type="EMBL" id="OLP86612.1"/>
    </source>
</evidence>
<dbReference type="GO" id="GO:0003677">
    <property type="term" value="F:DNA binding"/>
    <property type="evidence" value="ECO:0007669"/>
    <property type="project" value="InterPro"/>
</dbReference>
<reference evidence="13 14" key="1">
    <citation type="submission" date="2016-02" db="EMBL/GenBank/DDBJ databases">
        <title>Genome analysis of coral dinoflagellate symbionts highlights evolutionary adaptations to a symbiotic lifestyle.</title>
        <authorList>
            <person name="Aranda M."/>
            <person name="Li Y."/>
            <person name="Liew Y.J."/>
            <person name="Baumgarten S."/>
            <person name="Simakov O."/>
            <person name="Wilson M."/>
            <person name="Piel J."/>
            <person name="Ashoor H."/>
            <person name="Bougouffa S."/>
            <person name="Bajic V.B."/>
            <person name="Ryu T."/>
            <person name="Ravasi T."/>
            <person name="Bayer T."/>
            <person name="Micklem G."/>
            <person name="Kim H."/>
            <person name="Bhak J."/>
            <person name="Lajeunesse T.C."/>
            <person name="Voolstra C.R."/>
        </authorList>
    </citation>
    <scope>NUCLEOTIDE SEQUENCE [LARGE SCALE GENOMIC DNA]</scope>
    <source>
        <strain evidence="13 14">CCMP2467</strain>
    </source>
</reference>
<evidence type="ECO:0000256" key="9">
    <source>
        <dbReference type="ARBA" id="ARBA00023163"/>
    </source>
</evidence>
<feature type="transmembrane region" description="Helical" evidence="10">
    <location>
        <begin position="650"/>
        <end position="669"/>
    </location>
</feature>
<keyword evidence="6" id="KW-0548">Nucleotidyltransferase</keyword>
<dbReference type="Proteomes" id="UP000186817">
    <property type="component" value="Unassembled WGS sequence"/>
</dbReference>
<dbReference type="PANTHER" id="PTHR22950">
    <property type="entry name" value="AMINO ACID TRANSPORTER"/>
    <property type="match status" value="1"/>
</dbReference>
<feature type="transmembrane region" description="Helical" evidence="10">
    <location>
        <begin position="574"/>
        <end position="598"/>
    </location>
</feature>
<dbReference type="SUPFAM" id="SSF64484">
    <property type="entry name" value="beta and beta-prime subunits of DNA dependent RNA-polymerase"/>
    <property type="match status" value="1"/>
</dbReference>
<feature type="transmembrane region" description="Helical" evidence="10">
    <location>
        <begin position="812"/>
        <end position="830"/>
    </location>
</feature>
<evidence type="ECO:0000259" key="12">
    <source>
        <dbReference type="Pfam" id="PF04997"/>
    </source>
</evidence>
<dbReference type="GO" id="GO:0015179">
    <property type="term" value="F:L-amino acid transmembrane transporter activity"/>
    <property type="evidence" value="ECO:0007669"/>
    <property type="project" value="TreeGrafter"/>
</dbReference>